<dbReference type="KEGG" id="eaj:Q3M24_08555"/>
<dbReference type="InterPro" id="IPR043128">
    <property type="entry name" value="Rev_trsase/Diguanyl_cyclase"/>
</dbReference>
<dbReference type="EC" id="2.7.7.65" evidence="6"/>
<dbReference type="PANTHER" id="PTHR44757">
    <property type="entry name" value="DIGUANYLATE CYCLASE DGCP"/>
    <property type="match status" value="1"/>
</dbReference>
<dbReference type="SMART" id="SM00091">
    <property type="entry name" value="PAS"/>
    <property type="match status" value="2"/>
</dbReference>
<name>A0AAU8M0V1_9BACT</name>
<dbReference type="InterPro" id="IPR001610">
    <property type="entry name" value="PAC"/>
</dbReference>
<dbReference type="GO" id="GO:0007165">
    <property type="term" value="P:signal transduction"/>
    <property type="evidence" value="ECO:0007669"/>
    <property type="project" value="InterPro"/>
</dbReference>
<dbReference type="PROSITE" id="PS50887">
    <property type="entry name" value="GGDEF"/>
    <property type="match status" value="1"/>
</dbReference>
<dbReference type="Gene3D" id="3.30.450.20">
    <property type="entry name" value="PAS domain"/>
    <property type="match status" value="2"/>
</dbReference>
<evidence type="ECO:0000259" key="3">
    <source>
        <dbReference type="PROSITE" id="PS50113"/>
    </source>
</evidence>
<dbReference type="SMART" id="SM00086">
    <property type="entry name" value="PAC"/>
    <property type="match status" value="2"/>
</dbReference>
<evidence type="ECO:0000313" key="6">
    <source>
        <dbReference type="EMBL" id="XCN74780.1"/>
    </source>
</evidence>
<dbReference type="PROSITE" id="PS50112">
    <property type="entry name" value="PAS"/>
    <property type="match status" value="2"/>
</dbReference>
<dbReference type="Pfam" id="PF13426">
    <property type="entry name" value="PAS_9"/>
    <property type="match status" value="1"/>
</dbReference>
<dbReference type="SMART" id="SM00267">
    <property type="entry name" value="GGDEF"/>
    <property type="match status" value="1"/>
</dbReference>
<dbReference type="PROSITE" id="PS50885">
    <property type="entry name" value="HAMP"/>
    <property type="match status" value="1"/>
</dbReference>
<keyword evidence="6" id="KW-0548">Nucleotidyltransferase</keyword>
<dbReference type="InterPro" id="IPR000014">
    <property type="entry name" value="PAS"/>
</dbReference>
<dbReference type="GO" id="GO:0052621">
    <property type="term" value="F:diguanylate cyclase activity"/>
    <property type="evidence" value="ECO:0007669"/>
    <property type="project" value="UniProtKB-EC"/>
</dbReference>
<protein>
    <submittedName>
        <fullName evidence="6">Diguanylate cyclase</fullName>
        <ecNumber evidence="6">2.7.7.65</ecNumber>
    </submittedName>
</protein>
<dbReference type="InterPro" id="IPR013655">
    <property type="entry name" value="PAS_fold_3"/>
</dbReference>
<dbReference type="PROSITE" id="PS50113">
    <property type="entry name" value="PAC"/>
    <property type="match status" value="2"/>
</dbReference>
<feature type="domain" description="HAMP" evidence="4">
    <location>
        <begin position="197"/>
        <end position="249"/>
    </location>
</feature>
<dbReference type="GO" id="GO:0016020">
    <property type="term" value="C:membrane"/>
    <property type="evidence" value="ECO:0007669"/>
    <property type="project" value="InterPro"/>
</dbReference>
<dbReference type="NCBIfam" id="TIGR00229">
    <property type="entry name" value="sensory_box"/>
    <property type="match status" value="2"/>
</dbReference>
<dbReference type="InterPro" id="IPR035965">
    <property type="entry name" value="PAS-like_dom_sf"/>
</dbReference>
<dbReference type="PANTHER" id="PTHR44757:SF2">
    <property type="entry name" value="BIOFILM ARCHITECTURE MAINTENANCE PROTEIN MBAA"/>
    <property type="match status" value="1"/>
</dbReference>
<feature type="transmembrane region" description="Helical" evidence="1">
    <location>
        <begin position="6"/>
        <end position="24"/>
    </location>
</feature>
<organism evidence="6">
    <name type="scientific">Candidatus Electrothrix aestuarii</name>
    <dbReference type="NCBI Taxonomy" id="3062594"/>
    <lineage>
        <taxon>Bacteria</taxon>
        <taxon>Pseudomonadati</taxon>
        <taxon>Thermodesulfobacteriota</taxon>
        <taxon>Desulfobulbia</taxon>
        <taxon>Desulfobulbales</taxon>
        <taxon>Desulfobulbaceae</taxon>
        <taxon>Candidatus Electrothrix</taxon>
    </lineage>
</organism>
<dbReference type="InterPro" id="IPR029787">
    <property type="entry name" value="Nucleotide_cyclase"/>
</dbReference>
<keyword evidence="1" id="KW-0812">Transmembrane</keyword>
<keyword evidence="6" id="KW-0808">Transferase</keyword>
<dbReference type="AlphaFoldDB" id="A0AAU8M0V1"/>
<dbReference type="InterPro" id="IPR000160">
    <property type="entry name" value="GGDEF_dom"/>
</dbReference>
<keyword evidence="1" id="KW-1133">Transmembrane helix</keyword>
<evidence type="ECO:0000259" key="4">
    <source>
        <dbReference type="PROSITE" id="PS50885"/>
    </source>
</evidence>
<dbReference type="Gene3D" id="6.10.340.10">
    <property type="match status" value="1"/>
</dbReference>
<feature type="domain" description="GGDEF" evidence="5">
    <location>
        <begin position="546"/>
        <end position="678"/>
    </location>
</feature>
<dbReference type="SUPFAM" id="SSF55073">
    <property type="entry name" value="Nucleotide cyclase"/>
    <property type="match status" value="1"/>
</dbReference>
<dbReference type="CDD" id="cd00130">
    <property type="entry name" value="PAS"/>
    <property type="match status" value="2"/>
</dbReference>
<feature type="domain" description="PAC" evidence="3">
    <location>
        <begin position="464"/>
        <end position="514"/>
    </location>
</feature>
<dbReference type="SUPFAM" id="SSF55785">
    <property type="entry name" value="PYP-like sensor domain (PAS domain)"/>
    <property type="match status" value="2"/>
</dbReference>
<reference evidence="6" key="1">
    <citation type="journal article" date="2024" name="Syst. Appl. Microbiol.">
        <title>First single-strain enrichments of Electrothrix cable bacteria, description of E. aestuarii sp. nov. and E. rattekaaiensis sp. nov., and proposal of a cable bacteria taxonomy following the rules of the SeqCode.</title>
        <authorList>
            <person name="Plum-Jensen L.E."/>
            <person name="Schramm A."/>
            <person name="Marshall I.P.G."/>
        </authorList>
    </citation>
    <scope>NUCLEOTIDE SEQUENCE</scope>
    <source>
        <strain evidence="6">Rat1</strain>
    </source>
</reference>
<dbReference type="InterPro" id="IPR000700">
    <property type="entry name" value="PAS-assoc_C"/>
</dbReference>
<dbReference type="Gene3D" id="3.30.70.270">
    <property type="match status" value="1"/>
</dbReference>
<evidence type="ECO:0000259" key="5">
    <source>
        <dbReference type="PROSITE" id="PS50887"/>
    </source>
</evidence>
<dbReference type="Pfam" id="PF00990">
    <property type="entry name" value="GGDEF"/>
    <property type="match status" value="1"/>
</dbReference>
<proteinExistence type="predicted"/>
<dbReference type="NCBIfam" id="TIGR00254">
    <property type="entry name" value="GGDEF"/>
    <property type="match status" value="1"/>
</dbReference>
<sequence length="678" mass="77488">MQLRFLVPCTMFFCVLMTIFFSFLGSRSIILSRVENTQKVLVRERIGTLQGILEHIAVKEKKLIAEILSLYGAAPDHDILMLTDQDGKVISSTHYEDIGLPWQETEFADRQVSAFSLREQSVLVNMSDDREKQDAYASICWKSEQRGLRNQICGVLYYRQNLGYHKDIALSDIYRLLSLISGGSIFLGFLLWGFLHQHLTRRTSDLIDVLERYSKGERDIDAQVSGHDELTKITSSINMLINTIYEDEIAIQRSEQRFRSLVENIPGAVYRSDIELPRHMLFLSKGIEKICSYSVAELLANPELKFFDLIDPDHREKVMSYIHTQLQEGEPFSTEYPLMNSKGETRWVLDIGREVTDATDKERYVEGIILDITERKKTEASLLNQQRMLKAMSLAAHDPMIIIDGQDNILFWNTAAEKLYGYSAEEVVQKRKMHYLICTKEDRELAYKGFEKFIQTGQGAVLNSVMEFQSVHRSGRLFPVERSVAAFQMDDTWYAVGSVRDITDRKNAEKALRSLATTDSLTSLNNRRHFLELSSKEISDAQRYAMPLAVFMFDVDFFKSVNDTYGHDIGDQVLKELAELSRKKVRDTDIIGRLGGEEFAVTLPNTERAHAEKAAERLRKAVAEHRVITAKEELIVTISIGVVMMEAGKECDIDALLKEADEALYRAKKQGRNCVIMA</sequence>
<dbReference type="FunFam" id="3.30.70.270:FF:000001">
    <property type="entry name" value="Diguanylate cyclase domain protein"/>
    <property type="match status" value="1"/>
</dbReference>
<feature type="domain" description="PAS" evidence="2">
    <location>
        <begin position="384"/>
        <end position="457"/>
    </location>
</feature>
<feature type="domain" description="PAS" evidence="2">
    <location>
        <begin position="254"/>
        <end position="329"/>
    </location>
</feature>
<gene>
    <name evidence="6" type="ORF">Q3M24_08555</name>
</gene>
<evidence type="ECO:0000259" key="2">
    <source>
        <dbReference type="PROSITE" id="PS50112"/>
    </source>
</evidence>
<dbReference type="CDD" id="cd01949">
    <property type="entry name" value="GGDEF"/>
    <property type="match status" value="1"/>
</dbReference>
<dbReference type="InterPro" id="IPR003660">
    <property type="entry name" value="HAMP_dom"/>
</dbReference>
<reference evidence="6" key="2">
    <citation type="submission" date="2024-06" db="EMBL/GenBank/DDBJ databases">
        <authorList>
            <person name="Plum-Jensen L.E."/>
            <person name="Schramm A."/>
            <person name="Marshall I.P.G."/>
        </authorList>
    </citation>
    <scope>NUCLEOTIDE SEQUENCE</scope>
    <source>
        <strain evidence="6">Rat1</strain>
    </source>
</reference>
<feature type="transmembrane region" description="Helical" evidence="1">
    <location>
        <begin position="176"/>
        <end position="195"/>
    </location>
</feature>
<dbReference type="Pfam" id="PF08447">
    <property type="entry name" value="PAS_3"/>
    <property type="match status" value="1"/>
</dbReference>
<dbReference type="EMBL" id="CP159373">
    <property type="protein sequence ID" value="XCN74780.1"/>
    <property type="molecule type" value="Genomic_DNA"/>
</dbReference>
<keyword evidence="1" id="KW-0472">Membrane</keyword>
<accession>A0AAU8M0V1</accession>
<dbReference type="InterPro" id="IPR052155">
    <property type="entry name" value="Biofilm_reg_signaling"/>
</dbReference>
<evidence type="ECO:0000256" key="1">
    <source>
        <dbReference type="SAM" id="Phobius"/>
    </source>
</evidence>
<feature type="domain" description="PAC" evidence="3">
    <location>
        <begin position="332"/>
        <end position="384"/>
    </location>
</feature>